<dbReference type="Proteomes" id="UP000324705">
    <property type="component" value="Chromosome 3B"/>
</dbReference>
<protein>
    <submittedName>
        <fullName evidence="1">Uncharacterized protein</fullName>
    </submittedName>
</protein>
<keyword evidence="2" id="KW-1185">Reference proteome</keyword>
<evidence type="ECO:0000313" key="1">
    <source>
        <dbReference type="EMBL" id="VAH72044.1"/>
    </source>
</evidence>
<dbReference type="Gramene" id="TRITD3Bv1G018980.1">
    <property type="protein sequence ID" value="TRITD3Bv1G018980.1"/>
    <property type="gene ID" value="TRITD3Bv1G018980"/>
</dbReference>
<dbReference type="AlphaFoldDB" id="A0A9R1Q718"/>
<evidence type="ECO:0000313" key="2">
    <source>
        <dbReference type="Proteomes" id="UP000324705"/>
    </source>
</evidence>
<dbReference type="EMBL" id="LT934116">
    <property type="protein sequence ID" value="VAH72044.1"/>
    <property type="molecule type" value="Genomic_DNA"/>
</dbReference>
<proteinExistence type="predicted"/>
<reference evidence="1 2" key="1">
    <citation type="submission" date="2017-09" db="EMBL/GenBank/DDBJ databases">
        <authorList>
            <consortium name="International Durum Wheat Genome Sequencing Consortium (IDWGSC)"/>
            <person name="Milanesi L."/>
        </authorList>
    </citation>
    <scope>NUCLEOTIDE SEQUENCE [LARGE SCALE GENOMIC DNA]</scope>
    <source>
        <strain evidence="2">cv. Svevo</strain>
    </source>
</reference>
<name>A0A9R1Q718_TRITD</name>
<accession>A0A9R1Q718</accession>
<organism evidence="1 2">
    <name type="scientific">Triticum turgidum subsp. durum</name>
    <name type="common">Durum wheat</name>
    <name type="synonym">Triticum durum</name>
    <dbReference type="NCBI Taxonomy" id="4567"/>
    <lineage>
        <taxon>Eukaryota</taxon>
        <taxon>Viridiplantae</taxon>
        <taxon>Streptophyta</taxon>
        <taxon>Embryophyta</taxon>
        <taxon>Tracheophyta</taxon>
        <taxon>Spermatophyta</taxon>
        <taxon>Magnoliopsida</taxon>
        <taxon>Liliopsida</taxon>
        <taxon>Poales</taxon>
        <taxon>Poaceae</taxon>
        <taxon>BOP clade</taxon>
        <taxon>Pooideae</taxon>
        <taxon>Triticodae</taxon>
        <taxon>Triticeae</taxon>
        <taxon>Triticinae</taxon>
        <taxon>Triticum</taxon>
    </lineage>
</organism>
<sequence>MATGASGGQPSVLSTLPKDLPLDFLKTITDQFSQSVYSVQAHLELFICGYIAPEYLYKGETPPSQTYIVWAY</sequence>
<gene>
    <name evidence="1" type="ORF">TRITD_3Bv1G018980</name>
</gene>